<dbReference type="AlphaFoldDB" id="A0A2H3IWY7"/>
<evidence type="ECO:0000313" key="3">
    <source>
        <dbReference type="Proteomes" id="UP000218811"/>
    </source>
</evidence>
<feature type="compositionally biased region" description="Low complexity" evidence="1">
    <location>
        <begin position="175"/>
        <end position="189"/>
    </location>
</feature>
<protein>
    <submittedName>
        <fullName evidence="2">Uncharacterized protein</fullName>
    </submittedName>
</protein>
<feature type="compositionally biased region" description="Basic residues" evidence="1">
    <location>
        <begin position="165"/>
        <end position="174"/>
    </location>
</feature>
<sequence>MQASKETISPLCGEAIRSYSTSPRRINWVRRPRGSSTLGGECERSGAADLTSRVSGPYKYEPPHKRKRKSPTWGNEEDDGPMAHPPAASERCPSTSQGAVPAINRAPRRRPPQQPRPWKGRPPAAPCPARLPVREDQRARDSLYARARYQGNGASTWSAGQPLRKPYRQRKLWGKTRPIGPPTRTTIKTRQPHPGHRTAAVHTRTPPDSSGSDKAIPANGSAPAEGHTARATARVIRHSRRPQPSTPPPYQTQGRAKAHSRQGNPPRTESNGSAACLNNRATPSADRARTGCAAGKPQGSEIARGADTMKTPP</sequence>
<feature type="region of interest" description="Disordered" evidence="1">
    <location>
        <begin position="27"/>
        <end position="313"/>
    </location>
</feature>
<reference evidence="2 3" key="1">
    <citation type="journal article" date="2012" name="Science">
        <title>The Paleozoic origin of enzymatic lignin decomposition reconstructed from 31 fungal genomes.</title>
        <authorList>
            <person name="Floudas D."/>
            <person name="Binder M."/>
            <person name="Riley R."/>
            <person name="Barry K."/>
            <person name="Blanchette R.A."/>
            <person name="Henrissat B."/>
            <person name="Martinez A.T."/>
            <person name="Otillar R."/>
            <person name="Spatafora J.W."/>
            <person name="Yadav J.S."/>
            <person name="Aerts A."/>
            <person name="Benoit I."/>
            <person name="Boyd A."/>
            <person name="Carlson A."/>
            <person name="Copeland A."/>
            <person name="Coutinho P.M."/>
            <person name="de Vries R.P."/>
            <person name="Ferreira P."/>
            <person name="Findley K."/>
            <person name="Foster B."/>
            <person name="Gaskell J."/>
            <person name="Glotzer D."/>
            <person name="Gorecki P."/>
            <person name="Heitman J."/>
            <person name="Hesse C."/>
            <person name="Hori C."/>
            <person name="Igarashi K."/>
            <person name="Jurgens J.A."/>
            <person name="Kallen N."/>
            <person name="Kersten P."/>
            <person name="Kohler A."/>
            <person name="Kuees U."/>
            <person name="Kumar T.K.A."/>
            <person name="Kuo A."/>
            <person name="LaButti K."/>
            <person name="Larrondo L.F."/>
            <person name="Lindquist E."/>
            <person name="Ling A."/>
            <person name="Lombard V."/>
            <person name="Lucas S."/>
            <person name="Lundell T."/>
            <person name="Martin R."/>
            <person name="McLaughlin D.J."/>
            <person name="Morgenstern I."/>
            <person name="Morin E."/>
            <person name="Murat C."/>
            <person name="Nagy L.G."/>
            <person name="Nolan M."/>
            <person name="Ohm R.A."/>
            <person name="Patyshakuliyeva A."/>
            <person name="Rokas A."/>
            <person name="Ruiz-Duenas F.J."/>
            <person name="Sabat G."/>
            <person name="Salamov A."/>
            <person name="Samejima M."/>
            <person name="Schmutz J."/>
            <person name="Slot J.C."/>
            <person name="St John F."/>
            <person name="Stenlid J."/>
            <person name="Sun H."/>
            <person name="Sun S."/>
            <person name="Syed K."/>
            <person name="Tsang A."/>
            <person name="Wiebenga A."/>
            <person name="Young D."/>
            <person name="Pisabarro A."/>
            <person name="Eastwood D.C."/>
            <person name="Martin F."/>
            <person name="Cullen D."/>
            <person name="Grigoriev I.V."/>
            <person name="Hibbett D.S."/>
        </authorList>
    </citation>
    <scope>NUCLEOTIDE SEQUENCE [LARGE SCALE GENOMIC DNA]</scope>
    <source>
        <strain evidence="2 3">MD-104</strain>
    </source>
</reference>
<evidence type="ECO:0000256" key="1">
    <source>
        <dbReference type="SAM" id="MobiDB-lite"/>
    </source>
</evidence>
<keyword evidence="3" id="KW-1185">Reference proteome</keyword>
<name>A0A2H3IWY7_WOLCO</name>
<feature type="compositionally biased region" description="Polar residues" evidence="1">
    <location>
        <begin position="261"/>
        <end position="273"/>
    </location>
</feature>
<dbReference type="EMBL" id="KB467831">
    <property type="protein sequence ID" value="PCH34510.1"/>
    <property type="molecule type" value="Genomic_DNA"/>
</dbReference>
<feature type="compositionally biased region" description="Basic and acidic residues" evidence="1">
    <location>
        <begin position="132"/>
        <end position="143"/>
    </location>
</feature>
<proteinExistence type="predicted"/>
<evidence type="ECO:0000313" key="2">
    <source>
        <dbReference type="EMBL" id="PCH34510.1"/>
    </source>
</evidence>
<accession>A0A2H3IWY7</accession>
<gene>
    <name evidence="2" type="ORF">WOLCODRAFT_148559</name>
</gene>
<dbReference type="Proteomes" id="UP000218811">
    <property type="component" value="Unassembled WGS sequence"/>
</dbReference>
<organism evidence="2 3">
    <name type="scientific">Wolfiporia cocos (strain MD-104)</name>
    <name type="common">Brown rot fungus</name>
    <dbReference type="NCBI Taxonomy" id="742152"/>
    <lineage>
        <taxon>Eukaryota</taxon>
        <taxon>Fungi</taxon>
        <taxon>Dikarya</taxon>
        <taxon>Basidiomycota</taxon>
        <taxon>Agaricomycotina</taxon>
        <taxon>Agaricomycetes</taxon>
        <taxon>Polyporales</taxon>
        <taxon>Phaeolaceae</taxon>
        <taxon>Wolfiporia</taxon>
    </lineage>
</organism>